<dbReference type="RefSeq" id="WP_136448321.1">
    <property type="nucleotide sequence ID" value="NZ_SSXH01000285.1"/>
</dbReference>
<keyword evidence="1" id="KW-0805">Transcription regulation</keyword>
<evidence type="ECO:0000256" key="3">
    <source>
        <dbReference type="ARBA" id="ARBA00023163"/>
    </source>
</evidence>
<dbReference type="AlphaFoldDB" id="A0A4S5EPL3"/>
<organism evidence="6 7">
    <name type="scientific">Candidatus Frankia alpina</name>
    <dbReference type="NCBI Taxonomy" id="2699483"/>
    <lineage>
        <taxon>Bacteria</taxon>
        <taxon>Bacillati</taxon>
        <taxon>Actinomycetota</taxon>
        <taxon>Actinomycetes</taxon>
        <taxon>Frankiales</taxon>
        <taxon>Frankiaceae</taxon>
        <taxon>Frankia</taxon>
    </lineage>
</organism>
<feature type="non-terminal residue" evidence="6">
    <location>
        <position position="99"/>
    </location>
</feature>
<dbReference type="InterPro" id="IPR011006">
    <property type="entry name" value="CheY-like_superfamily"/>
</dbReference>
<dbReference type="InterPro" id="IPR058245">
    <property type="entry name" value="NreC/VraR/RcsB-like_REC"/>
</dbReference>
<name>A0A4S5EPL3_9ACTN</name>
<dbReference type="InterPro" id="IPR039420">
    <property type="entry name" value="WalR-like"/>
</dbReference>
<accession>A0A4S5EPL3</accession>
<protein>
    <submittedName>
        <fullName evidence="6">Response regulator transcription factor</fullName>
    </submittedName>
</protein>
<evidence type="ECO:0000313" key="7">
    <source>
        <dbReference type="Proteomes" id="UP000305282"/>
    </source>
</evidence>
<keyword evidence="3" id="KW-0804">Transcription</keyword>
<keyword evidence="7" id="KW-1185">Reference proteome</keyword>
<feature type="modified residue" description="4-aspartylphosphate" evidence="4">
    <location>
        <position position="36"/>
    </location>
</feature>
<dbReference type="InterPro" id="IPR001789">
    <property type="entry name" value="Sig_transdc_resp-reg_receiver"/>
</dbReference>
<dbReference type="PROSITE" id="PS50110">
    <property type="entry name" value="RESPONSE_REGULATORY"/>
    <property type="match status" value="1"/>
</dbReference>
<dbReference type="CDD" id="cd17535">
    <property type="entry name" value="REC_NarL-like"/>
    <property type="match status" value="1"/>
</dbReference>
<dbReference type="EMBL" id="SSXH01000285">
    <property type="protein sequence ID" value="THJ74251.1"/>
    <property type="molecule type" value="Genomic_DNA"/>
</dbReference>
<reference evidence="6 7" key="1">
    <citation type="submission" date="2019-04" db="EMBL/GenBank/DDBJ databases">
        <title>Draft genome sequences for three unisolated Alnus-infective Frankia Sp+ strains, AgTrS, AiOr and AvVan, the first sequenced Frankia strains able to sporulate in-planta.</title>
        <authorList>
            <person name="Bethencourt L."/>
            <person name="Vautrin F."/>
            <person name="Taib N."/>
            <person name="Dubost A."/>
            <person name="Castro-Garcia L."/>
            <person name="Imbaud O."/>
            <person name="Abrouk D."/>
            <person name="Fournier P."/>
            <person name="Briolay J."/>
            <person name="Nguyen A."/>
            <person name="Normand P."/>
            <person name="Fernandez M.P."/>
            <person name="Brochier-Armanet C."/>
            <person name="Herrera-Belaroussi A."/>
        </authorList>
    </citation>
    <scope>NUCLEOTIDE SEQUENCE [LARGE SCALE GENOMIC DNA]</scope>
    <source>
        <strain evidence="6 7">AvVan</strain>
    </source>
</reference>
<evidence type="ECO:0000313" key="6">
    <source>
        <dbReference type="EMBL" id="THJ74251.1"/>
    </source>
</evidence>
<proteinExistence type="predicted"/>
<dbReference type="GO" id="GO:0003677">
    <property type="term" value="F:DNA binding"/>
    <property type="evidence" value="ECO:0007669"/>
    <property type="project" value="UniProtKB-KW"/>
</dbReference>
<evidence type="ECO:0000259" key="5">
    <source>
        <dbReference type="PROSITE" id="PS50110"/>
    </source>
</evidence>
<dbReference type="GO" id="GO:0000160">
    <property type="term" value="P:phosphorelay signal transduction system"/>
    <property type="evidence" value="ECO:0007669"/>
    <property type="project" value="InterPro"/>
</dbReference>
<dbReference type="PANTHER" id="PTHR43214">
    <property type="entry name" value="TWO-COMPONENT RESPONSE REGULATOR"/>
    <property type="match status" value="1"/>
</dbReference>
<dbReference type="Pfam" id="PF00072">
    <property type="entry name" value="Response_reg"/>
    <property type="match status" value="1"/>
</dbReference>
<dbReference type="PANTHER" id="PTHR43214:SF24">
    <property type="entry name" value="TRANSCRIPTIONAL REGULATORY PROTEIN NARL-RELATED"/>
    <property type="match status" value="1"/>
</dbReference>
<evidence type="ECO:0000256" key="1">
    <source>
        <dbReference type="ARBA" id="ARBA00023015"/>
    </source>
</evidence>
<sequence>MLVESASDLAVIAEAGTGAQAVRLARQLRPDVVLMDIRMPIMDGLEAMRIIVADPGTAATRVLVVTTFDQDEHVSAALHGGASGFVLSACFGSSFVCGS</sequence>
<dbReference type="Proteomes" id="UP000305282">
    <property type="component" value="Unassembled WGS sequence"/>
</dbReference>
<feature type="domain" description="Response regulatory" evidence="5">
    <location>
        <begin position="1"/>
        <end position="99"/>
    </location>
</feature>
<dbReference type="Gene3D" id="3.40.50.2300">
    <property type="match status" value="1"/>
</dbReference>
<dbReference type="SUPFAM" id="SSF52172">
    <property type="entry name" value="CheY-like"/>
    <property type="match status" value="1"/>
</dbReference>
<keyword evidence="4" id="KW-0597">Phosphoprotein</keyword>
<evidence type="ECO:0000256" key="4">
    <source>
        <dbReference type="PROSITE-ProRule" id="PRU00169"/>
    </source>
</evidence>
<dbReference type="OrthoDB" id="3686176at2"/>
<gene>
    <name evidence="6" type="ORF">E7Y31_12590</name>
</gene>
<comment type="caution">
    <text evidence="6">The sequence shown here is derived from an EMBL/GenBank/DDBJ whole genome shotgun (WGS) entry which is preliminary data.</text>
</comment>
<dbReference type="SMART" id="SM00448">
    <property type="entry name" value="REC"/>
    <property type="match status" value="1"/>
</dbReference>
<evidence type="ECO:0000256" key="2">
    <source>
        <dbReference type="ARBA" id="ARBA00023125"/>
    </source>
</evidence>
<keyword evidence="2" id="KW-0238">DNA-binding</keyword>